<dbReference type="Gene3D" id="3.80.10.10">
    <property type="entry name" value="Ribonuclease Inhibitor"/>
    <property type="match status" value="1"/>
</dbReference>
<evidence type="ECO:0000313" key="1">
    <source>
        <dbReference type="EMBL" id="KAK3784399.1"/>
    </source>
</evidence>
<proteinExistence type="predicted"/>
<dbReference type="InterPro" id="IPR032675">
    <property type="entry name" value="LRR_dom_sf"/>
</dbReference>
<comment type="caution">
    <text evidence="1">The sequence shown here is derived from an EMBL/GenBank/DDBJ whole genome shotgun (WGS) entry which is preliminary data.</text>
</comment>
<sequence length="154" mass="17448">MLSVIRRINRPTRLLPTLGANRITELPDLIAKIYKVIATLGANRITELPEFIAKIYKVIATLGANRITELLEFIAKIYKSGSTYFSLLGLMSKRGFPRLRPPKQGTEQAVYSKHVHGIKLFFHGFSEMDLRIMTASVKKNTNRKLNGVSWMDSL</sequence>
<dbReference type="AlphaFoldDB" id="A0AAE1AAM4"/>
<dbReference type="Proteomes" id="UP001283361">
    <property type="component" value="Unassembled WGS sequence"/>
</dbReference>
<reference evidence="1" key="1">
    <citation type="journal article" date="2023" name="G3 (Bethesda)">
        <title>A reference genome for the long-term kleptoplast-retaining sea slug Elysia crispata morphotype clarki.</title>
        <authorList>
            <person name="Eastman K.E."/>
            <person name="Pendleton A.L."/>
            <person name="Shaikh M.A."/>
            <person name="Suttiyut T."/>
            <person name="Ogas R."/>
            <person name="Tomko P."/>
            <person name="Gavelis G."/>
            <person name="Widhalm J.R."/>
            <person name="Wisecaver J.H."/>
        </authorList>
    </citation>
    <scope>NUCLEOTIDE SEQUENCE</scope>
    <source>
        <strain evidence="1">ECLA1</strain>
    </source>
</reference>
<evidence type="ECO:0000313" key="2">
    <source>
        <dbReference type="Proteomes" id="UP001283361"/>
    </source>
</evidence>
<name>A0AAE1AAM4_9GAST</name>
<organism evidence="1 2">
    <name type="scientific">Elysia crispata</name>
    <name type="common">lettuce slug</name>
    <dbReference type="NCBI Taxonomy" id="231223"/>
    <lineage>
        <taxon>Eukaryota</taxon>
        <taxon>Metazoa</taxon>
        <taxon>Spiralia</taxon>
        <taxon>Lophotrochozoa</taxon>
        <taxon>Mollusca</taxon>
        <taxon>Gastropoda</taxon>
        <taxon>Heterobranchia</taxon>
        <taxon>Euthyneura</taxon>
        <taxon>Panpulmonata</taxon>
        <taxon>Sacoglossa</taxon>
        <taxon>Placobranchoidea</taxon>
        <taxon>Plakobranchidae</taxon>
        <taxon>Elysia</taxon>
    </lineage>
</organism>
<dbReference type="EMBL" id="JAWDGP010002255">
    <property type="protein sequence ID" value="KAK3784399.1"/>
    <property type="molecule type" value="Genomic_DNA"/>
</dbReference>
<accession>A0AAE1AAM4</accession>
<keyword evidence="2" id="KW-1185">Reference proteome</keyword>
<protein>
    <submittedName>
        <fullName evidence="1">Uncharacterized protein</fullName>
    </submittedName>
</protein>
<gene>
    <name evidence="1" type="ORF">RRG08_057920</name>
</gene>